<feature type="compositionally biased region" description="Basic and acidic residues" evidence="1">
    <location>
        <begin position="382"/>
        <end position="404"/>
    </location>
</feature>
<feature type="compositionally biased region" description="Basic and acidic residues" evidence="1">
    <location>
        <begin position="806"/>
        <end position="839"/>
    </location>
</feature>
<feature type="compositionally biased region" description="Acidic residues" evidence="1">
    <location>
        <begin position="696"/>
        <end position="708"/>
    </location>
</feature>
<evidence type="ECO:0000256" key="1">
    <source>
        <dbReference type="SAM" id="MobiDB-lite"/>
    </source>
</evidence>
<feature type="compositionally biased region" description="Acidic residues" evidence="1">
    <location>
        <begin position="441"/>
        <end position="454"/>
    </location>
</feature>
<feature type="compositionally biased region" description="Polar residues" evidence="1">
    <location>
        <begin position="1290"/>
        <end position="1299"/>
    </location>
</feature>
<feature type="compositionally biased region" description="Polar residues" evidence="1">
    <location>
        <begin position="1328"/>
        <end position="1361"/>
    </location>
</feature>
<feature type="compositionally biased region" description="Acidic residues" evidence="1">
    <location>
        <begin position="226"/>
        <end position="243"/>
    </location>
</feature>
<feature type="compositionally biased region" description="Polar residues" evidence="1">
    <location>
        <begin position="1158"/>
        <end position="1169"/>
    </location>
</feature>
<feature type="region of interest" description="Disordered" evidence="1">
    <location>
        <begin position="869"/>
        <end position="1101"/>
    </location>
</feature>
<feature type="compositionally biased region" description="Polar residues" evidence="1">
    <location>
        <begin position="1"/>
        <end position="47"/>
    </location>
</feature>
<feature type="compositionally biased region" description="Basic and acidic residues" evidence="1">
    <location>
        <begin position="466"/>
        <end position="487"/>
    </location>
</feature>
<feature type="compositionally biased region" description="Polar residues" evidence="1">
    <location>
        <begin position="1069"/>
        <end position="1080"/>
    </location>
</feature>
<feature type="compositionally biased region" description="Polar residues" evidence="1">
    <location>
        <begin position="1040"/>
        <end position="1060"/>
    </location>
</feature>
<feature type="region of interest" description="Disordered" evidence="1">
    <location>
        <begin position="1"/>
        <end position="846"/>
    </location>
</feature>
<feature type="compositionally biased region" description="Polar residues" evidence="1">
    <location>
        <begin position="151"/>
        <end position="160"/>
    </location>
</feature>
<feature type="compositionally biased region" description="Polar residues" evidence="1">
    <location>
        <begin position="937"/>
        <end position="946"/>
    </location>
</feature>
<feature type="compositionally biased region" description="Polar residues" evidence="1">
    <location>
        <begin position="994"/>
        <end position="1032"/>
    </location>
</feature>
<dbReference type="GeneID" id="101846953"/>
<feature type="compositionally biased region" description="Low complexity" evidence="1">
    <location>
        <begin position="959"/>
        <end position="969"/>
    </location>
</feature>
<feature type="region of interest" description="Disordered" evidence="1">
    <location>
        <begin position="1190"/>
        <end position="1367"/>
    </location>
</feature>
<organism evidence="2 3">
    <name type="scientific">Aplysia californica</name>
    <name type="common">California sea hare</name>
    <dbReference type="NCBI Taxonomy" id="6500"/>
    <lineage>
        <taxon>Eukaryota</taxon>
        <taxon>Metazoa</taxon>
        <taxon>Spiralia</taxon>
        <taxon>Lophotrochozoa</taxon>
        <taxon>Mollusca</taxon>
        <taxon>Gastropoda</taxon>
        <taxon>Heterobranchia</taxon>
        <taxon>Euthyneura</taxon>
        <taxon>Tectipleura</taxon>
        <taxon>Aplysiida</taxon>
        <taxon>Aplysioidea</taxon>
        <taxon>Aplysiidae</taxon>
        <taxon>Aplysia</taxon>
    </lineage>
</organism>
<feature type="compositionally biased region" description="Low complexity" evidence="1">
    <location>
        <begin position="925"/>
        <end position="936"/>
    </location>
</feature>
<keyword evidence="2" id="KW-1185">Reference proteome</keyword>
<feature type="compositionally biased region" description="Polar residues" evidence="1">
    <location>
        <begin position="418"/>
        <end position="427"/>
    </location>
</feature>
<feature type="compositionally biased region" description="Basic and acidic residues" evidence="1">
    <location>
        <begin position="759"/>
        <end position="774"/>
    </location>
</feature>
<accession>A0ABM0JJZ5</accession>
<reference evidence="3" key="1">
    <citation type="submission" date="2025-08" db="UniProtKB">
        <authorList>
            <consortium name="RefSeq"/>
        </authorList>
    </citation>
    <scope>IDENTIFICATION</scope>
</reference>
<feature type="compositionally biased region" description="Polar residues" evidence="1">
    <location>
        <begin position="888"/>
        <end position="901"/>
    </location>
</feature>
<feature type="compositionally biased region" description="Low complexity" evidence="1">
    <location>
        <begin position="541"/>
        <end position="560"/>
    </location>
</feature>
<feature type="compositionally biased region" description="Acidic residues" evidence="1">
    <location>
        <begin position="612"/>
        <end position="621"/>
    </location>
</feature>
<protein>
    <submittedName>
        <fullName evidence="3">Microtubule-associated protein futsch</fullName>
    </submittedName>
</protein>
<feature type="compositionally biased region" description="Basic and acidic residues" evidence="1">
    <location>
        <begin position="177"/>
        <end position="192"/>
    </location>
</feature>
<feature type="region of interest" description="Disordered" evidence="1">
    <location>
        <begin position="1120"/>
        <end position="1152"/>
    </location>
</feature>
<feature type="compositionally biased region" description="Polar residues" evidence="1">
    <location>
        <begin position="501"/>
        <end position="510"/>
    </location>
</feature>
<proteinExistence type="predicted"/>
<gene>
    <name evidence="3" type="primary">LOC101846953</name>
</gene>
<dbReference type="RefSeq" id="XP_005095456.1">
    <property type="nucleotide sequence ID" value="XM_005095399.3"/>
</dbReference>
<evidence type="ECO:0000313" key="2">
    <source>
        <dbReference type="Proteomes" id="UP000694888"/>
    </source>
</evidence>
<name>A0ABM0JJZ5_APLCA</name>
<feature type="compositionally biased region" description="Acidic residues" evidence="1">
    <location>
        <begin position="357"/>
        <end position="370"/>
    </location>
</feature>
<feature type="compositionally biased region" description="Acidic residues" evidence="1">
    <location>
        <begin position="301"/>
        <end position="330"/>
    </location>
</feature>
<feature type="compositionally biased region" description="Polar residues" evidence="1">
    <location>
        <begin position="1204"/>
        <end position="1222"/>
    </location>
</feature>
<feature type="compositionally biased region" description="Low complexity" evidence="1">
    <location>
        <begin position="1190"/>
        <end position="1203"/>
    </location>
</feature>
<evidence type="ECO:0000313" key="3">
    <source>
        <dbReference type="RefSeq" id="XP_005095456.1"/>
    </source>
</evidence>
<feature type="compositionally biased region" description="Basic and acidic residues" evidence="1">
    <location>
        <begin position="980"/>
        <end position="990"/>
    </location>
</feature>
<dbReference type="Proteomes" id="UP000694888">
    <property type="component" value="Unplaced"/>
</dbReference>
<sequence>MSKRLSGSSNFDKTSPKASVTSNVDETLQNATEISNVEETSPATVEETSAAVETLETTSETLDAPVEDGKEQDADNNELFEEIVHEDEPLSDTLVDENGEAEVSRVEDEELHDKADVHADEIEELHNKDDDQQNENGGSQDEKDEPGVNDQPVNQDTSLQKGEAEITEDDELTLGEQHGDQNKEIPDSEKVEAGPQNVKDPSTETENPGDTEPEQGKIEEPTMSYEENDQEDDWGDYDEEEYYDANGEPYPRTSGASRGKSQNDESRASRRSGARPSSQRSVKDDHRKSSARSQSQGYAEDSYDQDEAYDYYEDNNYNDEEFQYGEEDYDPSYNRQSVRSSRQSKSESASRKSTGIEGEEELQNGEEDYDPSNNRQSVRSSRKSDAERVSRKSTGIKESHHDNEELQDGEEDYDPSHNRQSIRSSRQSKWESASRKSTGIEGEEELQNGEEDYDPSNNRQSVRSSRKSDARVSRKSTGIKESHHDNEDLQDGEEDYDPSHNRQSIRSSRQSKWESASRKSTGIKGEEELQNGEEDYDPSHNRQSVRSSRKSNSSSVSRKSTGIQKSHHDNRELQQGEEDHDPSHNRQSVRTSRKSDAERASRKSTGMKIEEELQNSEEDYDPPQNRQSVRSSRKSDAERASRKSTGTQKSHHDNGEFQQGEEDYDPSHNRQSVRSSRKSDAERASRKSTGIKESQSVEEELQNGENDYDLSHNRQSVRSSRKSNAESGSRKSTYIRESRSKKTPQSSQVGSNRPSRVQIPDHQRASHSSKERPKASFSHRASSSVSLENFSRAHEASTDNAPKHGKTGEDYDGETHPKRKSYHNDKSGNEQMRISHESSKQNSEAPRCSCLCNRDLLIAADAIIAACRKRNKSTFPQEKKSSRGESLPRSTVNTGEYSQRSVARLSENRKSSIRPSVRYEDDSVSRQSSRSMISSRYGTVSRSLASHSPEVKEERDSSSGRTASTSHSVSHYRPSHATSHRVDSFAESRHQSHAWASQNQSVSSSPHAMSSRLSPFGSQAQTGGQESVSSGRKPSAAQPDAQSSRYSYTSSAPQAASRSSMSHDKYSVVDSQSQQEQRSTFAGGLHSSRPHPPPTSFHSLSATESASPYFTADTDQWGSVATQRPSFQSQRTVSFRQPITRGSSALASETGRSVITSGHQDLVSQQSSAPEDESSERTFFFRNGSVRRSLTSTSVVSGGASESRPSQPISNANSQAHSSAGSRISHILTAAPSDRTSLAMSQRDREGSRVSILTAAPTDRTSLAMSQRDDSRSNANTGESTGGNGRISFGPSTSQNSRVSLGCPPPPTLDDLDCVPGSSVRPSEIRHQSTVSRLSQSSALQDGQEVSRSTIPSRKNTSGVGSFQVLP</sequence>
<feature type="compositionally biased region" description="Basic and acidic residues" evidence="1">
    <location>
        <begin position="949"/>
        <end position="958"/>
    </location>
</feature>
<feature type="region of interest" description="Disordered" evidence="1">
    <location>
        <begin position="1158"/>
        <end position="1177"/>
    </location>
</feature>
<feature type="compositionally biased region" description="Polar residues" evidence="1">
    <location>
        <begin position="743"/>
        <end position="755"/>
    </location>
</feature>
<feature type="compositionally biased region" description="Low complexity" evidence="1">
    <location>
        <begin position="776"/>
        <end position="786"/>
    </location>
</feature>
<feature type="compositionally biased region" description="Basic and acidic residues" evidence="1">
    <location>
        <begin position="102"/>
        <end position="131"/>
    </location>
</feature>